<comment type="subunit">
    <text evidence="6">Part of the ribosomal stalk of the 50S ribosomal subunit. Interacts with L10 and the large rRNA to form the base of the stalk. L10 forms an elongated spine to which L12 dimers bind in a sequential fashion forming a multimeric L10(L12)X complex.</text>
</comment>
<evidence type="ECO:0000256" key="2">
    <source>
        <dbReference type="ARBA" id="ARBA00022730"/>
    </source>
</evidence>
<dbReference type="SMART" id="SM00649">
    <property type="entry name" value="RL11"/>
    <property type="match status" value="1"/>
</dbReference>
<dbReference type="Gene3D" id="3.30.1550.10">
    <property type="entry name" value="Ribosomal protein L11/L12, N-terminal domain"/>
    <property type="match status" value="1"/>
</dbReference>
<evidence type="ECO:0000313" key="10">
    <source>
        <dbReference type="EMBL" id="RWX72834.1"/>
    </source>
</evidence>
<accession>A0A3S3RBF1</accession>
<evidence type="ECO:0000259" key="9">
    <source>
        <dbReference type="Pfam" id="PF03946"/>
    </source>
</evidence>
<evidence type="ECO:0000259" key="8">
    <source>
        <dbReference type="Pfam" id="PF00298"/>
    </source>
</evidence>
<gene>
    <name evidence="6" type="primary">rpl11</name>
    <name evidence="10" type="ORF">Metus_0808</name>
</gene>
<dbReference type="EMBL" id="RXGA01000003">
    <property type="protein sequence ID" value="RWX72834.1"/>
    <property type="molecule type" value="Genomic_DNA"/>
</dbReference>
<dbReference type="InterPro" id="IPR000911">
    <property type="entry name" value="Ribosomal_uL11"/>
</dbReference>
<organism evidence="10 11">
    <name type="scientific">Methanosuratincola subterraneus</name>
    <dbReference type="NCBI Taxonomy" id="2593994"/>
    <lineage>
        <taxon>Archaea</taxon>
        <taxon>Thermoproteota</taxon>
        <taxon>Methanosuratincolia</taxon>
        <taxon>Candidatus Methanomethylicales</taxon>
        <taxon>Candidatus Methanomethylicaceae</taxon>
        <taxon>Candidatus Methanosuratincola (ex Vanwonterghem et al. 2016)</taxon>
    </lineage>
</organism>
<evidence type="ECO:0000256" key="1">
    <source>
        <dbReference type="ARBA" id="ARBA00010537"/>
    </source>
</evidence>
<comment type="similarity">
    <text evidence="1 6 7">Belongs to the universal ribosomal protein uL11 family.</text>
</comment>
<dbReference type="CDD" id="cd00349">
    <property type="entry name" value="Ribosomal_L11"/>
    <property type="match status" value="1"/>
</dbReference>
<evidence type="ECO:0000256" key="3">
    <source>
        <dbReference type="ARBA" id="ARBA00022884"/>
    </source>
</evidence>
<comment type="caution">
    <text evidence="10">The sequence shown here is derived from an EMBL/GenBank/DDBJ whole genome shotgun (WGS) entry which is preliminary data.</text>
</comment>
<dbReference type="InterPro" id="IPR036796">
    <property type="entry name" value="Ribosomal_uL11_N_sf"/>
</dbReference>
<dbReference type="InterPro" id="IPR020785">
    <property type="entry name" value="Ribosomal_uL11_CS"/>
</dbReference>
<evidence type="ECO:0000256" key="4">
    <source>
        <dbReference type="ARBA" id="ARBA00022980"/>
    </source>
</evidence>
<dbReference type="GO" id="GO:0006412">
    <property type="term" value="P:translation"/>
    <property type="evidence" value="ECO:0007669"/>
    <property type="project" value="UniProtKB-UniRule"/>
</dbReference>
<dbReference type="Pfam" id="PF00298">
    <property type="entry name" value="Ribosomal_L11"/>
    <property type="match status" value="1"/>
</dbReference>
<feature type="domain" description="Large ribosomal subunit protein uL11 N-terminal" evidence="9">
    <location>
        <begin position="9"/>
        <end position="64"/>
    </location>
</feature>
<dbReference type="AlphaFoldDB" id="A0A3S3RBF1"/>
<dbReference type="SUPFAM" id="SSF54747">
    <property type="entry name" value="Ribosomal L11/L12e N-terminal domain"/>
    <property type="match status" value="1"/>
</dbReference>
<dbReference type="NCBIfam" id="NF002232">
    <property type="entry name" value="PRK01143.1"/>
    <property type="match status" value="1"/>
</dbReference>
<keyword evidence="2 6" id="KW-0699">rRNA-binding</keyword>
<dbReference type="PANTHER" id="PTHR11661:SF1">
    <property type="entry name" value="LARGE RIBOSOMAL SUBUNIT PROTEIN UL11M"/>
    <property type="match status" value="1"/>
</dbReference>
<dbReference type="Pfam" id="PF03946">
    <property type="entry name" value="Ribosomal_L11_N"/>
    <property type="match status" value="1"/>
</dbReference>
<proteinExistence type="inferred from homology"/>
<dbReference type="GO" id="GO:0070180">
    <property type="term" value="F:large ribosomal subunit rRNA binding"/>
    <property type="evidence" value="ECO:0007669"/>
    <property type="project" value="UniProtKB-UniRule"/>
</dbReference>
<dbReference type="PANTHER" id="PTHR11661">
    <property type="entry name" value="60S RIBOSOMAL PROTEIN L12"/>
    <property type="match status" value="1"/>
</dbReference>
<dbReference type="GO" id="GO:0015934">
    <property type="term" value="C:large ribosomal subunit"/>
    <property type="evidence" value="ECO:0007669"/>
    <property type="project" value="TreeGrafter"/>
</dbReference>
<dbReference type="SUPFAM" id="SSF46906">
    <property type="entry name" value="Ribosomal protein L11, C-terminal domain"/>
    <property type="match status" value="1"/>
</dbReference>
<sequence length="169" mass="17963">MTTKKTFNFLVDGGKATGGPPIGPTLGPTGLNIMSVVNKINELTKEFEGMKVPVKVIADPETKEFEVEVGVPTTTALIVKELHLEKCSSNSKTEKVGDLSIEQALKIAKTRYPLSVARSLKSCLKEVLGTCVSIGVTVAGKDPREVQKEISEGVYDDLINAAEGVSDGT</sequence>
<feature type="domain" description="Large ribosomal subunit protein uL11 C-terminal" evidence="8">
    <location>
        <begin position="71"/>
        <end position="138"/>
    </location>
</feature>
<dbReference type="HAMAP" id="MF_00736">
    <property type="entry name" value="Ribosomal_uL11"/>
    <property type="match status" value="1"/>
</dbReference>
<dbReference type="InterPro" id="IPR036769">
    <property type="entry name" value="Ribosomal_uL11_C_sf"/>
</dbReference>
<name>A0A3S3RBF1_METS7</name>
<dbReference type="Gene3D" id="1.10.10.250">
    <property type="entry name" value="Ribosomal protein L11, C-terminal domain"/>
    <property type="match status" value="1"/>
</dbReference>
<evidence type="ECO:0000256" key="7">
    <source>
        <dbReference type="RuleBase" id="RU003978"/>
    </source>
</evidence>
<dbReference type="GO" id="GO:0003735">
    <property type="term" value="F:structural constituent of ribosome"/>
    <property type="evidence" value="ECO:0007669"/>
    <property type="project" value="InterPro"/>
</dbReference>
<evidence type="ECO:0000256" key="6">
    <source>
        <dbReference type="HAMAP-Rule" id="MF_00736"/>
    </source>
</evidence>
<keyword evidence="4 6" id="KW-0689">Ribosomal protein</keyword>
<keyword evidence="3 6" id="KW-0694">RNA-binding</keyword>
<dbReference type="Proteomes" id="UP000288215">
    <property type="component" value="Unassembled WGS sequence"/>
</dbReference>
<dbReference type="PROSITE" id="PS00359">
    <property type="entry name" value="RIBOSOMAL_L11"/>
    <property type="match status" value="1"/>
</dbReference>
<protein>
    <recommendedName>
        <fullName evidence="6">Large ribosomal subunit protein uL11</fullName>
    </recommendedName>
</protein>
<comment type="function">
    <text evidence="6">Forms part of the ribosomal stalk which helps the ribosome interact with GTP-bound translation factors.</text>
</comment>
<evidence type="ECO:0000313" key="11">
    <source>
        <dbReference type="Proteomes" id="UP000288215"/>
    </source>
</evidence>
<reference evidence="10 11" key="1">
    <citation type="submission" date="2018-12" db="EMBL/GenBank/DDBJ databases">
        <title>The complete genome of the methanogenic archaea of the candidate phylum Verstraetearchaeota, obtained from the metagenome of underground thermal water.</title>
        <authorList>
            <person name="Kadnikov V.V."/>
            <person name="Mardanov A.V."/>
            <person name="Beletsky A.V."/>
            <person name="Karnachuk O.V."/>
            <person name="Ravin N.V."/>
        </authorList>
    </citation>
    <scope>NUCLEOTIDE SEQUENCE [LARGE SCALE GENOMIC DNA]</scope>
    <source>
        <strain evidence="10">Ch88</strain>
    </source>
</reference>
<dbReference type="InterPro" id="IPR020784">
    <property type="entry name" value="Ribosomal_uL11_N"/>
</dbReference>
<dbReference type="InterPro" id="IPR020783">
    <property type="entry name" value="Ribosomal_uL11_C"/>
</dbReference>
<keyword evidence="5 6" id="KW-0687">Ribonucleoprotein</keyword>
<evidence type="ECO:0000256" key="5">
    <source>
        <dbReference type="ARBA" id="ARBA00023274"/>
    </source>
</evidence>